<dbReference type="InterPro" id="IPR013087">
    <property type="entry name" value="Znf_C2H2_type"/>
</dbReference>
<name>A0A165IPG9_EXIGL</name>
<dbReference type="EMBL" id="KV425985">
    <property type="protein sequence ID" value="KZV93690.1"/>
    <property type="molecule type" value="Genomic_DNA"/>
</dbReference>
<gene>
    <name evidence="3" type="ORF">EXIGLDRAFT_767796</name>
</gene>
<sequence length="114" mass="13911">MSIPPYTEQDEFFCLTCGRFSHHDEDVVRAHHRQCSDKRVWCCKACPRQFMDYREAEEHVWEHWRVIEQNKRRERAEEEEQQRLREENVRREMQDRARALLRDGAHPPAHSHSG</sequence>
<evidence type="ECO:0000259" key="2">
    <source>
        <dbReference type="PROSITE" id="PS00028"/>
    </source>
</evidence>
<organism evidence="3 4">
    <name type="scientific">Exidia glandulosa HHB12029</name>
    <dbReference type="NCBI Taxonomy" id="1314781"/>
    <lineage>
        <taxon>Eukaryota</taxon>
        <taxon>Fungi</taxon>
        <taxon>Dikarya</taxon>
        <taxon>Basidiomycota</taxon>
        <taxon>Agaricomycotina</taxon>
        <taxon>Agaricomycetes</taxon>
        <taxon>Auriculariales</taxon>
        <taxon>Exidiaceae</taxon>
        <taxon>Exidia</taxon>
    </lineage>
</organism>
<dbReference type="Proteomes" id="UP000077266">
    <property type="component" value="Unassembled WGS sequence"/>
</dbReference>
<reference evidence="3 4" key="1">
    <citation type="journal article" date="2016" name="Mol. Biol. Evol.">
        <title>Comparative Genomics of Early-Diverging Mushroom-Forming Fungi Provides Insights into the Origins of Lignocellulose Decay Capabilities.</title>
        <authorList>
            <person name="Nagy L.G."/>
            <person name="Riley R."/>
            <person name="Tritt A."/>
            <person name="Adam C."/>
            <person name="Daum C."/>
            <person name="Floudas D."/>
            <person name="Sun H."/>
            <person name="Yadav J.S."/>
            <person name="Pangilinan J."/>
            <person name="Larsson K.H."/>
            <person name="Matsuura K."/>
            <person name="Barry K."/>
            <person name="Labutti K."/>
            <person name="Kuo R."/>
            <person name="Ohm R.A."/>
            <person name="Bhattacharya S.S."/>
            <person name="Shirouzu T."/>
            <person name="Yoshinaga Y."/>
            <person name="Martin F.M."/>
            <person name="Grigoriev I.V."/>
            <person name="Hibbett D.S."/>
        </authorList>
    </citation>
    <scope>NUCLEOTIDE SEQUENCE [LARGE SCALE GENOMIC DNA]</scope>
    <source>
        <strain evidence="3 4">HHB12029</strain>
    </source>
</reference>
<proteinExistence type="predicted"/>
<feature type="domain" description="C2H2-type" evidence="2">
    <location>
        <begin position="42"/>
        <end position="63"/>
    </location>
</feature>
<accession>A0A165IPG9</accession>
<dbReference type="OrthoDB" id="10402933at2759"/>
<dbReference type="InParanoid" id="A0A165IPG9"/>
<feature type="region of interest" description="Disordered" evidence="1">
    <location>
        <begin position="72"/>
        <end position="114"/>
    </location>
</feature>
<protein>
    <recommendedName>
        <fullName evidence="2">C2H2-type domain-containing protein</fullName>
    </recommendedName>
</protein>
<evidence type="ECO:0000313" key="4">
    <source>
        <dbReference type="Proteomes" id="UP000077266"/>
    </source>
</evidence>
<keyword evidence="4" id="KW-1185">Reference proteome</keyword>
<dbReference type="PROSITE" id="PS00028">
    <property type="entry name" value="ZINC_FINGER_C2H2_1"/>
    <property type="match status" value="1"/>
</dbReference>
<evidence type="ECO:0000313" key="3">
    <source>
        <dbReference type="EMBL" id="KZV93690.1"/>
    </source>
</evidence>
<dbReference type="AlphaFoldDB" id="A0A165IPG9"/>
<evidence type="ECO:0000256" key="1">
    <source>
        <dbReference type="SAM" id="MobiDB-lite"/>
    </source>
</evidence>
<feature type="compositionally biased region" description="Basic and acidic residues" evidence="1">
    <location>
        <begin position="72"/>
        <end position="105"/>
    </location>
</feature>